<gene>
    <name evidence="1" type="primary">AVEN_154026_1</name>
    <name evidence="1" type="ORF">TNIN_356721</name>
</gene>
<protein>
    <submittedName>
        <fullName evidence="1">Helitron_like_N domain-containing protein</fullName>
    </submittedName>
</protein>
<dbReference type="EMBL" id="BMAV01024361">
    <property type="protein sequence ID" value="GFS32536.1"/>
    <property type="molecule type" value="Genomic_DNA"/>
</dbReference>
<keyword evidence="2" id="KW-1185">Reference proteome</keyword>
<evidence type="ECO:0000313" key="2">
    <source>
        <dbReference type="Proteomes" id="UP000886998"/>
    </source>
</evidence>
<dbReference type="PANTHER" id="PTHR45786">
    <property type="entry name" value="DNA BINDING PROTEIN-LIKE"/>
    <property type="match status" value="1"/>
</dbReference>
<name>A0A8X6I618_9ARAC</name>
<sequence length="128" mass="14905">MLQSNNSYIKSFKSAIEKLGPDFRIIIHADKVPAAEHSRHFNEPTTSEVAVIMAGNQHGKRDIILEIRNSSIQKIVDTHRSYDALQYPLMFWQGEDGYHFQLRQRNPSTDAFIERKVTAMDFYAYRIM</sequence>
<proteinExistence type="predicted"/>
<evidence type="ECO:0000313" key="1">
    <source>
        <dbReference type="EMBL" id="GFS32536.1"/>
    </source>
</evidence>
<accession>A0A8X6I618</accession>
<dbReference type="Proteomes" id="UP000886998">
    <property type="component" value="Unassembled WGS sequence"/>
</dbReference>
<organism evidence="1 2">
    <name type="scientific">Trichonephila inaurata madagascariensis</name>
    <dbReference type="NCBI Taxonomy" id="2747483"/>
    <lineage>
        <taxon>Eukaryota</taxon>
        <taxon>Metazoa</taxon>
        <taxon>Ecdysozoa</taxon>
        <taxon>Arthropoda</taxon>
        <taxon>Chelicerata</taxon>
        <taxon>Arachnida</taxon>
        <taxon>Araneae</taxon>
        <taxon>Araneomorphae</taxon>
        <taxon>Entelegynae</taxon>
        <taxon>Araneoidea</taxon>
        <taxon>Nephilidae</taxon>
        <taxon>Trichonephila</taxon>
        <taxon>Trichonephila inaurata</taxon>
    </lineage>
</organism>
<dbReference type="OrthoDB" id="6435795at2759"/>
<dbReference type="PANTHER" id="PTHR45786:SF74">
    <property type="entry name" value="ATP-DEPENDENT DNA HELICASE"/>
    <property type="match status" value="1"/>
</dbReference>
<dbReference type="AlphaFoldDB" id="A0A8X6I618"/>
<reference evidence="1" key="1">
    <citation type="submission" date="2020-08" db="EMBL/GenBank/DDBJ databases">
        <title>Multicomponent nature underlies the extraordinary mechanical properties of spider dragline silk.</title>
        <authorList>
            <person name="Kono N."/>
            <person name="Nakamura H."/>
            <person name="Mori M."/>
            <person name="Yoshida Y."/>
            <person name="Ohtoshi R."/>
            <person name="Malay A.D."/>
            <person name="Moran D.A.P."/>
            <person name="Tomita M."/>
            <person name="Numata K."/>
            <person name="Arakawa K."/>
        </authorList>
    </citation>
    <scope>NUCLEOTIDE SEQUENCE</scope>
</reference>
<comment type="caution">
    <text evidence="1">The sequence shown here is derived from an EMBL/GenBank/DDBJ whole genome shotgun (WGS) entry which is preliminary data.</text>
</comment>